<evidence type="ECO:0000313" key="8">
    <source>
        <dbReference type="EMBL" id="PZX18950.1"/>
    </source>
</evidence>
<dbReference type="RefSeq" id="WP_111535837.1">
    <property type="nucleotide sequence ID" value="NZ_QKZL01000002.1"/>
</dbReference>
<dbReference type="EMBL" id="QKZL01000002">
    <property type="protein sequence ID" value="PZX18950.1"/>
    <property type="molecule type" value="Genomic_DNA"/>
</dbReference>
<gene>
    <name evidence="8" type="ORF">LX81_00644</name>
</gene>
<accession>A0A2W7NGD9</accession>
<feature type="domain" description="Nudix hydrolase" evidence="7">
    <location>
        <begin position="36"/>
        <end position="172"/>
    </location>
</feature>
<dbReference type="InterPro" id="IPR045121">
    <property type="entry name" value="CoAse"/>
</dbReference>
<organism evidence="8 9">
    <name type="scientific">Palleronia aestuarii</name>
    <dbReference type="NCBI Taxonomy" id="568105"/>
    <lineage>
        <taxon>Bacteria</taxon>
        <taxon>Pseudomonadati</taxon>
        <taxon>Pseudomonadota</taxon>
        <taxon>Alphaproteobacteria</taxon>
        <taxon>Rhodobacterales</taxon>
        <taxon>Roseobacteraceae</taxon>
        <taxon>Palleronia</taxon>
    </lineage>
</organism>
<comment type="cofactor">
    <cofactor evidence="2">
        <name>Mg(2+)</name>
        <dbReference type="ChEBI" id="CHEBI:18420"/>
    </cofactor>
</comment>
<comment type="cofactor">
    <cofactor evidence="1">
        <name>Mn(2+)</name>
        <dbReference type="ChEBI" id="CHEBI:29035"/>
    </cofactor>
</comment>
<dbReference type="Gene3D" id="3.90.79.10">
    <property type="entry name" value="Nucleoside Triphosphate Pyrophosphohydrolase"/>
    <property type="match status" value="1"/>
</dbReference>
<protein>
    <submittedName>
        <fullName evidence="8">8-oxo-dGTP pyrophosphatase MutT (NUDIX family)</fullName>
    </submittedName>
</protein>
<proteinExistence type="predicted"/>
<dbReference type="SUPFAM" id="SSF55811">
    <property type="entry name" value="Nudix"/>
    <property type="match status" value="1"/>
</dbReference>
<evidence type="ECO:0000256" key="5">
    <source>
        <dbReference type="ARBA" id="ARBA00022842"/>
    </source>
</evidence>
<keyword evidence="3" id="KW-0479">Metal-binding</keyword>
<evidence type="ECO:0000256" key="6">
    <source>
        <dbReference type="ARBA" id="ARBA00023211"/>
    </source>
</evidence>
<dbReference type="AlphaFoldDB" id="A0A2W7NGD9"/>
<keyword evidence="6" id="KW-0464">Manganese</keyword>
<dbReference type="InterPro" id="IPR015797">
    <property type="entry name" value="NUDIX_hydrolase-like_dom_sf"/>
</dbReference>
<dbReference type="CDD" id="cd03426">
    <property type="entry name" value="NUDIX_CoAse_Nudt7"/>
    <property type="match status" value="1"/>
</dbReference>
<evidence type="ECO:0000259" key="7">
    <source>
        <dbReference type="PROSITE" id="PS51462"/>
    </source>
</evidence>
<dbReference type="GO" id="GO:0010945">
    <property type="term" value="F:coenzyme A diphosphatase activity"/>
    <property type="evidence" value="ECO:0007669"/>
    <property type="project" value="InterPro"/>
</dbReference>
<sequence length="198" mass="21586">MRGDDLRDRLVRALGQDSEPSSDFDLNANALLPAQRALTGAGVLVAVDPRRRSIVLTKRAATLSQHPGQIAFPGGKIDPGDTDAIDAALREAGEEIGLPRDAAEVLGTLPAHETVTGYTITPVLALITRPFAPVAEPGEVAEIFDVPFDHVVDPARYMVMTRLWRGTERRYYAVPYGPFYIWGATARILRGLAHRFSK</sequence>
<keyword evidence="9" id="KW-1185">Reference proteome</keyword>
<dbReference type="OrthoDB" id="9802805at2"/>
<dbReference type="PANTHER" id="PTHR12992:SF11">
    <property type="entry name" value="MITOCHONDRIAL COENZYME A DIPHOSPHATASE NUDT8"/>
    <property type="match status" value="1"/>
</dbReference>
<evidence type="ECO:0000256" key="2">
    <source>
        <dbReference type="ARBA" id="ARBA00001946"/>
    </source>
</evidence>
<keyword evidence="5" id="KW-0460">Magnesium</keyword>
<dbReference type="InterPro" id="IPR000086">
    <property type="entry name" value="NUDIX_hydrolase_dom"/>
</dbReference>
<dbReference type="Proteomes" id="UP000248916">
    <property type="component" value="Unassembled WGS sequence"/>
</dbReference>
<evidence type="ECO:0000256" key="3">
    <source>
        <dbReference type="ARBA" id="ARBA00022723"/>
    </source>
</evidence>
<name>A0A2W7NGD9_9RHOB</name>
<evidence type="ECO:0000313" key="9">
    <source>
        <dbReference type="Proteomes" id="UP000248916"/>
    </source>
</evidence>
<evidence type="ECO:0000256" key="1">
    <source>
        <dbReference type="ARBA" id="ARBA00001936"/>
    </source>
</evidence>
<dbReference type="PANTHER" id="PTHR12992">
    <property type="entry name" value="NUDIX HYDROLASE"/>
    <property type="match status" value="1"/>
</dbReference>
<dbReference type="PROSITE" id="PS51462">
    <property type="entry name" value="NUDIX"/>
    <property type="match status" value="1"/>
</dbReference>
<dbReference type="NCBIfam" id="NF007980">
    <property type="entry name" value="PRK10707.1"/>
    <property type="match status" value="1"/>
</dbReference>
<comment type="caution">
    <text evidence="8">The sequence shown here is derived from an EMBL/GenBank/DDBJ whole genome shotgun (WGS) entry which is preliminary data.</text>
</comment>
<reference evidence="8 9" key="1">
    <citation type="submission" date="2018-06" db="EMBL/GenBank/DDBJ databases">
        <title>Genomic Encyclopedia of Archaeal and Bacterial Type Strains, Phase II (KMG-II): from individual species to whole genera.</title>
        <authorList>
            <person name="Goeker M."/>
        </authorList>
    </citation>
    <scope>NUCLEOTIDE SEQUENCE [LARGE SCALE GENOMIC DNA]</scope>
    <source>
        <strain evidence="8 9">DSM 22009</strain>
    </source>
</reference>
<dbReference type="GO" id="GO:0046872">
    <property type="term" value="F:metal ion binding"/>
    <property type="evidence" value="ECO:0007669"/>
    <property type="project" value="UniProtKB-KW"/>
</dbReference>
<evidence type="ECO:0000256" key="4">
    <source>
        <dbReference type="ARBA" id="ARBA00022801"/>
    </source>
</evidence>
<keyword evidence="4" id="KW-0378">Hydrolase</keyword>
<dbReference type="Pfam" id="PF00293">
    <property type="entry name" value="NUDIX"/>
    <property type="match status" value="1"/>
</dbReference>